<dbReference type="InterPro" id="IPR025724">
    <property type="entry name" value="GAG-pre-integrase_dom"/>
</dbReference>
<evidence type="ECO:0000256" key="17">
    <source>
        <dbReference type="ARBA" id="ARBA00022932"/>
    </source>
</evidence>
<dbReference type="GO" id="GO:0005634">
    <property type="term" value="C:nucleus"/>
    <property type="evidence" value="ECO:0007669"/>
    <property type="project" value="UniProtKB-ARBA"/>
</dbReference>
<evidence type="ECO:0000256" key="4">
    <source>
        <dbReference type="ARBA" id="ARBA00022670"/>
    </source>
</evidence>
<evidence type="ECO:0000256" key="12">
    <source>
        <dbReference type="ARBA" id="ARBA00022840"/>
    </source>
</evidence>
<dbReference type="GO" id="GO:0003964">
    <property type="term" value="F:RNA-directed DNA polymerase activity"/>
    <property type="evidence" value="ECO:0007669"/>
    <property type="project" value="UniProtKB-KW"/>
</dbReference>
<proteinExistence type="predicted"/>
<feature type="compositionally biased region" description="Acidic residues" evidence="23">
    <location>
        <begin position="818"/>
        <end position="832"/>
    </location>
</feature>
<keyword evidence="12" id="KW-0067">ATP-binding</keyword>
<keyword evidence="18" id="KW-0917">Virion maturation</keyword>
<dbReference type="InterPro" id="IPR043502">
    <property type="entry name" value="DNA/RNA_pol_sf"/>
</dbReference>
<organism evidence="25 26">
    <name type="scientific">Serendipita indica (strain DSM 11827)</name>
    <name type="common">Root endophyte fungus</name>
    <name type="synonym">Piriformospora indica</name>
    <dbReference type="NCBI Taxonomy" id="1109443"/>
    <lineage>
        <taxon>Eukaryota</taxon>
        <taxon>Fungi</taxon>
        <taxon>Dikarya</taxon>
        <taxon>Basidiomycota</taxon>
        <taxon>Agaricomycotina</taxon>
        <taxon>Agaricomycetes</taxon>
        <taxon>Sebacinales</taxon>
        <taxon>Serendipitaceae</taxon>
        <taxon>Serendipita</taxon>
    </lineage>
</organism>
<dbReference type="Gene3D" id="3.30.420.10">
    <property type="entry name" value="Ribonuclease H-like superfamily/Ribonuclease H"/>
    <property type="match status" value="1"/>
</dbReference>
<accession>G4TRZ9</accession>
<dbReference type="OrthoDB" id="3227225at2759"/>
<evidence type="ECO:0000256" key="20">
    <source>
        <dbReference type="ARBA" id="ARBA00023268"/>
    </source>
</evidence>
<evidence type="ECO:0000256" key="18">
    <source>
        <dbReference type="ARBA" id="ARBA00023113"/>
    </source>
</evidence>
<evidence type="ECO:0000256" key="22">
    <source>
        <dbReference type="ARBA" id="ARBA00049244"/>
    </source>
</evidence>
<evidence type="ECO:0000256" key="3">
    <source>
        <dbReference type="ARBA" id="ARBA00022612"/>
    </source>
</evidence>
<dbReference type="EMBL" id="CAFZ01000278">
    <property type="protein sequence ID" value="CCA74092.1"/>
    <property type="molecule type" value="Genomic_DNA"/>
</dbReference>
<feature type="compositionally biased region" description="Basic and acidic residues" evidence="23">
    <location>
        <begin position="189"/>
        <end position="199"/>
    </location>
</feature>
<feature type="domain" description="Integrase catalytic" evidence="24">
    <location>
        <begin position="489"/>
        <end position="654"/>
    </location>
</feature>
<feature type="region of interest" description="Disordered" evidence="23">
    <location>
        <begin position="748"/>
        <end position="859"/>
    </location>
</feature>
<keyword evidence="10" id="KW-0255">Endonuclease</keyword>
<keyword evidence="2" id="KW-0815">Transposition</keyword>
<dbReference type="GO" id="GO:0015074">
    <property type="term" value="P:DNA integration"/>
    <property type="evidence" value="ECO:0007669"/>
    <property type="project" value="UniProtKB-KW"/>
</dbReference>
<dbReference type="InterPro" id="IPR013103">
    <property type="entry name" value="RVT_2"/>
</dbReference>
<dbReference type="SUPFAM" id="SSF56672">
    <property type="entry name" value="DNA/RNA polymerases"/>
    <property type="match status" value="1"/>
</dbReference>
<evidence type="ECO:0000256" key="16">
    <source>
        <dbReference type="ARBA" id="ARBA00022918"/>
    </source>
</evidence>
<evidence type="ECO:0000256" key="6">
    <source>
        <dbReference type="ARBA" id="ARBA00022722"/>
    </source>
</evidence>
<dbReference type="STRING" id="1109443.G4TRZ9"/>
<keyword evidence="26" id="KW-1185">Reference proteome</keyword>
<keyword evidence="7" id="KW-0479">Metal-binding</keyword>
<dbReference type="Proteomes" id="UP000007148">
    <property type="component" value="Unassembled WGS sequence"/>
</dbReference>
<dbReference type="SUPFAM" id="SSF53098">
    <property type="entry name" value="Ribonuclease H-like"/>
    <property type="match status" value="1"/>
</dbReference>
<evidence type="ECO:0000259" key="24">
    <source>
        <dbReference type="PROSITE" id="PS50994"/>
    </source>
</evidence>
<dbReference type="eggNOG" id="KOG0017">
    <property type="taxonomic scope" value="Eukaryota"/>
</dbReference>
<dbReference type="GO" id="GO:0004519">
    <property type="term" value="F:endonuclease activity"/>
    <property type="evidence" value="ECO:0007669"/>
    <property type="project" value="UniProtKB-KW"/>
</dbReference>
<name>G4TRZ9_SERID</name>
<evidence type="ECO:0000256" key="14">
    <source>
        <dbReference type="ARBA" id="ARBA00022884"/>
    </source>
</evidence>
<dbReference type="Pfam" id="PF25597">
    <property type="entry name" value="SH3_retrovirus"/>
    <property type="match status" value="1"/>
</dbReference>
<dbReference type="InterPro" id="IPR036397">
    <property type="entry name" value="RNaseH_sf"/>
</dbReference>
<feature type="region of interest" description="Disordered" evidence="23">
    <location>
        <begin position="267"/>
        <end position="293"/>
    </location>
</feature>
<keyword evidence="17" id="KW-0808">Transferase</keyword>
<evidence type="ECO:0000256" key="5">
    <source>
        <dbReference type="ARBA" id="ARBA00022695"/>
    </source>
</evidence>
<keyword evidence="6" id="KW-0540">Nuclease</keyword>
<evidence type="ECO:0000256" key="10">
    <source>
        <dbReference type="ARBA" id="ARBA00022759"/>
    </source>
</evidence>
<comment type="function">
    <text evidence="1">The aspartyl protease (PR) mediates the proteolytic cleavages of the Gag and Gag-Pol polyproteins after assembly of the VLP.</text>
</comment>
<comment type="caution">
    <text evidence="25">The sequence shown here is derived from an EMBL/GenBank/DDBJ whole genome shotgun (WGS) entry which is preliminary data.</text>
</comment>
<dbReference type="InterPro" id="IPR054722">
    <property type="entry name" value="PolX-like_BBD"/>
</dbReference>
<dbReference type="OMA" id="IDNETWI"/>
<dbReference type="Pfam" id="PF07727">
    <property type="entry name" value="RVT_2"/>
    <property type="match status" value="1"/>
</dbReference>
<evidence type="ECO:0000256" key="11">
    <source>
        <dbReference type="ARBA" id="ARBA00022801"/>
    </source>
</evidence>
<keyword evidence="14" id="KW-0694">RNA-binding</keyword>
<keyword evidence="4" id="KW-0645">Protease</keyword>
<evidence type="ECO:0000313" key="25">
    <source>
        <dbReference type="EMBL" id="CCA74092.1"/>
    </source>
</evidence>
<keyword evidence="20" id="KW-0511">Multifunctional enzyme</keyword>
<dbReference type="PANTHER" id="PTHR42648">
    <property type="entry name" value="TRANSPOSASE, PUTATIVE-RELATED"/>
    <property type="match status" value="1"/>
</dbReference>
<feature type="compositionally biased region" description="Polar residues" evidence="23">
    <location>
        <begin position="209"/>
        <end position="218"/>
    </location>
</feature>
<reference evidence="25 26" key="1">
    <citation type="journal article" date="2011" name="PLoS Pathog.">
        <title>Endophytic Life Strategies Decoded by Genome and Transcriptome Analyses of the Mutualistic Root Symbiont Piriformospora indica.</title>
        <authorList>
            <person name="Zuccaro A."/>
            <person name="Lahrmann U."/>
            <person name="Guldener U."/>
            <person name="Langen G."/>
            <person name="Pfiffi S."/>
            <person name="Biedenkopf D."/>
            <person name="Wong P."/>
            <person name="Samans B."/>
            <person name="Grimm C."/>
            <person name="Basiewicz M."/>
            <person name="Murat C."/>
            <person name="Martin F."/>
            <person name="Kogel K.H."/>
        </authorList>
    </citation>
    <scope>NUCLEOTIDE SEQUENCE [LARGE SCALE GENOMIC DNA]</scope>
    <source>
        <strain evidence="25 26">DSM 11827</strain>
    </source>
</reference>
<evidence type="ECO:0000256" key="7">
    <source>
        <dbReference type="ARBA" id="ARBA00022723"/>
    </source>
</evidence>
<keyword evidence="15" id="KW-0229">DNA integration</keyword>
<dbReference type="GO" id="GO:0004190">
    <property type="term" value="F:aspartic-type endopeptidase activity"/>
    <property type="evidence" value="ECO:0007669"/>
    <property type="project" value="UniProtKB-KW"/>
</dbReference>
<protein>
    <recommendedName>
        <fullName evidence="24">Integrase catalytic domain-containing protein</fullName>
    </recommendedName>
</protein>
<dbReference type="GO" id="GO:0005524">
    <property type="term" value="F:ATP binding"/>
    <property type="evidence" value="ECO:0007669"/>
    <property type="project" value="UniProtKB-KW"/>
</dbReference>
<keyword evidence="8" id="KW-0547">Nucleotide-binding</keyword>
<dbReference type="InterPro" id="IPR039537">
    <property type="entry name" value="Retrotran_Ty1/copia-like"/>
</dbReference>
<sequence>MSNSKEPTSVPVLSKDNYPAWSRKMKAYFFLHDLYELVLGEDLKPTETDDQSKWIRRQRQAAAAITMSIDETNAIHIDDISDDPVAMWKKLASMHNNKTPGTRFNAMDSLFGVTKEDSEDLAELMTRINGLLQRVKQLRPTDYKITDLDDELAIMAMLRALPDNYRHLRSSLLCQTNITREVVEEAFRAEDNQRRHEQRSQATALRVATPNQNRTNGPPQHFRPKPSATDRTPGALCTFCGKKNHTEAQCFAKADASRRLKHEAARVADTSTGPATANATNASNPSLPSLARSDLNADTGATRTMMSDKRYFTTLCPSVRTIKLANGERIFSKGEGDIVFQPWIDGSFSSDLITFPNVLFAPDLESNLVSVLSMARNQGYEIRINSKQMEFYIDNKLRMTARIDANCVAYLDGRVLTSEKANAASTVKLDRSLWHRRLGHYHHEGVDTLIRQNLVHGLKLDSNAKPDPICAPCIAGKQTRAPHTTPATHATTPLDRVFIDLKGPINVESIPHRAKYWMAMVDDASNLVTLALLHSKDGALRAFREFHKLAENQTGQRLVHLRDDKGGEFSGKEFDQYCISAGITRERTVVATPEQNGRVERANRWIAEGTIAKLTEANLPSSFWGFAALATVHEFNRARVHNGKTPYEHWHGKAPSRNALDSHTEKCIFVGYPSDRPGWVFWNPQTRKIIHSDSAAFDERVFPGTSLAKESIPNLSDYIQLPDLKEINISPSSIPPLNSHPPVHVAGRPVLAPIPPEPTPEPVPPPVPALARPKPTASQRLSRELRALTDKTNFEKVPTNLPAQRHTVARQPGTLTESDSDLELNESSDEDNVQLATEDAPLPSNPSSYVPTKARRWRPKPNFKAPDHILIPIVDGVEAALNTSTSREPTTLGEALKRPDGDKYVQAAIEEVRAHLENGTWKLVRLPQGKKAIGSRWVFKIKRDADGSISKYKGRIVAKGYAQREGIDYTETFAPTARFGALRTIIALAALEDWELESVDISTAFLNGEIDAEVYMQKPEGVEFEGYEGTSWVLQLLKGLYGIKQGPRIWSVKLHTVLSEIGFKRLESDHSVFIYERDSVKIIVPVHVDDLLLASKSSEAIQMAKDELKARFKIHDQGPTSFLLGVKLERDRQSHTISLSQPAYIEQILETYKMQDCNGADTPMAEKPLLSTKDSPQTEQEKLEMQNLPYREALGKLIYLATATRPDISYAVGCSVGSARTLDKHIG</sequence>
<feature type="compositionally biased region" description="Pro residues" evidence="23">
    <location>
        <begin position="752"/>
        <end position="768"/>
    </location>
</feature>
<dbReference type="InterPro" id="IPR057670">
    <property type="entry name" value="SH3_retrovirus"/>
</dbReference>
<evidence type="ECO:0000313" key="26">
    <source>
        <dbReference type="Proteomes" id="UP000007148"/>
    </source>
</evidence>
<evidence type="ECO:0000256" key="8">
    <source>
        <dbReference type="ARBA" id="ARBA00022741"/>
    </source>
</evidence>
<keyword evidence="11" id="KW-0378">Hydrolase</keyword>
<dbReference type="GO" id="GO:0006310">
    <property type="term" value="P:DNA recombination"/>
    <property type="evidence" value="ECO:0007669"/>
    <property type="project" value="UniProtKB-KW"/>
</dbReference>
<evidence type="ECO:0000256" key="15">
    <source>
        <dbReference type="ARBA" id="ARBA00022908"/>
    </source>
</evidence>
<feature type="compositionally biased region" description="Low complexity" evidence="23">
    <location>
        <begin position="270"/>
        <end position="289"/>
    </location>
</feature>
<evidence type="ECO:0000256" key="19">
    <source>
        <dbReference type="ARBA" id="ARBA00023172"/>
    </source>
</evidence>
<keyword evidence="9" id="KW-0064">Aspartyl protease</keyword>
<dbReference type="PROSITE" id="PS50994">
    <property type="entry name" value="INTEGRASE"/>
    <property type="match status" value="1"/>
</dbReference>
<evidence type="ECO:0000256" key="1">
    <source>
        <dbReference type="ARBA" id="ARBA00002180"/>
    </source>
</evidence>
<dbReference type="Pfam" id="PF13976">
    <property type="entry name" value="gag_pre-integrs"/>
    <property type="match status" value="1"/>
</dbReference>
<feature type="region of interest" description="Disordered" evidence="23">
    <location>
        <begin position="189"/>
        <end position="231"/>
    </location>
</feature>
<keyword evidence="19" id="KW-0233">DNA recombination</keyword>
<evidence type="ECO:0000256" key="13">
    <source>
        <dbReference type="ARBA" id="ARBA00022842"/>
    </source>
</evidence>
<dbReference type="GO" id="GO:0003887">
    <property type="term" value="F:DNA-directed DNA polymerase activity"/>
    <property type="evidence" value="ECO:0007669"/>
    <property type="project" value="UniProtKB-KW"/>
</dbReference>
<dbReference type="Pfam" id="PF22936">
    <property type="entry name" value="Pol_BBD"/>
    <property type="match status" value="1"/>
</dbReference>
<dbReference type="InParanoid" id="G4TRZ9"/>
<keyword evidence="3" id="KW-1188">Viral release from host cell</keyword>
<keyword evidence="17" id="KW-0239">DNA-directed DNA polymerase</keyword>
<evidence type="ECO:0000256" key="9">
    <source>
        <dbReference type="ARBA" id="ARBA00022750"/>
    </source>
</evidence>
<dbReference type="GO" id="GO:0006508">
    <property type="term" value="P:proteolysis"/>
    <property type="evidence" value="ECO:0007669"/>
    <property type="project" value="UniProtKB-KW"/>
</dbReference>
<dbReference type="InterPro" id="IPR001584">
    <property type="entry name" value="Integrase_cat-core"/>
</dbReference>
<dbReference type="AlphaFoldDB" id="G4TRZ9"/>
<keyword evidence="16" id="KW-0695">RNA-directed DNA polymerase</keyword>
<evidence type="ECO:0000256" key="2">
    <source>
        <dbReference type="ARBA" id="ARBA00022578"/>
    </source>
</evidence>
<keyword evidence="13" id="KW-0460">Magnesium</keyword>
<dbReference type="Pfam" id="PF14223">
    <property type="entry name" value="Retrotran_gag_2"/>
    <property type="match status" value="1"/>
</dbReference>
<evidence type="ECO:0000256" key="23">
    <source>
        <dbReference type="SAM" id="MobiDB-lite"/>
    </source>
</evidence>
<dbReference type="InterPro" id="IPR012337">
    <property type="entry name" value="RNaseH-like_sf"/>
</dbReference>
<dbReference type="GO" id="GO:0046872">
    <property type="term" value="F:metal ion binding"/>
    <property type="evidence" value="ECO:0007669"/>
    <property type="project" value="UniProtKB-KW"/>
</dbReference>
<gene>
    <name evidence="25" type="ORF">PIIN_08046</name>
</gene>
<dbReference type="HOGENOM" id="CLU_001650_5_1_1"/>
<dbReference type="GO" id="GO:0032196">
    <property type="term" value="P:transposition"/>
    <property type="evidence" value="ECO:0007669"/>
    <property type="project" value="UniProtKB-KW"/>
</dbReference>
<keyword evidence="5" id="KW-0548">Nucleotidyltransferase</keyword>
<dbReference type="PANTHER" id="PTHR42648:SF11">
    <property type="entry name" value="TRANSPOSON TY4-P GAG-POL POLYPROTEIN"/>
    <property type="match status" value="1"/>
</dbReference>
<comment type="catalytic activity">
    <reaction evidence="22">
        <text>DNA(n) + a 2'-deoxyribonucleoside 5'-triphosphate = DNA(n+1) + diphosphate</text>
        <dbReference type="Rhea" id="RHEA:22508"/>
        <dbReference type="Rhea" id="RHEA-COMP:17339"/>
        <dbReference type="Rhea" id="RHEA-COMP:17340"/>
        <dbReference type="ChEBI" id="CHEBI:33019"/>
        <dbReference type="ChEBI" id="CHEBI:61560"/>
        <dbReference type="ChEBI" id="CHEBI:173112"/>
        <dbReference type="EC" id="2.7.7.7"/>
    </reaction>
</comment>
<evidence type="ECO:0000256" key="21">
    <source>
        <dbReference type="ARBA" id="ARBA00048173"/>
    </source>
</evidence>
<comment type="catalytic activity">
    <reaction evidence="21">
        <text>DNA(n) + a 2'-deoxyribonucleoside 5'-triphosphate = DNA(n+1) + diphosphate</text>
        <dbReference type="Rhea" id="RHEA:22508"/>
        <dbReference type="Rhea" id="RHEA-COMP:17339"/>
        <dbReference type="Rhea" id="RHEA-COMP:17340"/>
        <dbReference type="ChEBI" id="CHEBI:33019"/>
        <dbReference type="ChEBI" id="CHEBI:61560"/>
        <dbReference type="ChEBI" id="CHEBI:173112"/>
        <dbReference type="EC" id="2.7.7.49"/>
    </reaction>
</comment>
<dbReference type="GO" id="GO:0003723">
    <property type="term" value="F:RNA binding"/>
    <property type="evidence" value="ECO:0007669"/>
    <property type="project" value="UniProtKB-KW"/>
</dbReference>
<feature type="compositionally biased region" description="Basic and acidic residues" evidence="23">
    <location>
        <begin position="781"/>
        <end position="794"/>
    </location>
</feature>